<name>A0AA39Y588_9PEZI</name>
<sequence length="264" mass="31039">MSEQKTPPDAADKSENRLFRSDARRAAEELLERLRKERAERKAEEQARPGPKSFMRMRPTERILFHLKHHGQEVFGLKIYRLTYEDDAAWQKFMDLLNSETRNNLTREGALPEGEELLSMLDWAVEDNKEVWNGASFEQVYRHFQYTPETAGVVQRQIACIVVDAEALQSIIDDKKRAHPLELRKDTPFVKVLDTMLRLPPGGYHNRQEELDRFEKMGDDAIPKKIRYMKVDPSVLLPHFYDRLQVCFDEVYHQGPRPPYISHF</sequence>
<evidence type="ECO:0000313" key="2">
    <source>
        <dbReference type="EMBL" id="KAK0644730.1"/>
    </source>
</evidence>
<evidence type="ECO:0000313" key="3">
    <source>
        <dbReference type="Proteomes" id="UP001175001"/>
    </source>
</evidence>
<keyword evidence="3" id="KW-1185">Reference proteome</keyword>
<feature type="compositionally biased region" description="Basic and acidic residues" evidence="1">
    <location>
        <begin position="10"/>
        <end position="22"/>
    </location>
</feature>
<dbReference type="EMBL" id="JAUJDW010000065">
    <property type="protein sequence ID" value="KAK0644730.1"/>
    <property type="molecule type" value="Genomic_DNA"/>
</dbReference>
<comment type="caution">
    <text evidence="2">The sequence shown here is derived from an EMBL/GenBank/DDBJ whole genome shotgun (WGS) entry which is preliminary data.</text>
</comment>
<dbReference type="AlphaFoldDB" id="A0AA39Y588"/>
<proteinExistence type="predicted"/>
<gene>
    <name evidence="2" type="ORF">DIS24_g8621</name>
</gene>
<dbReference type="Proteomes" id="UP001175001">
    <property type="component" value="Unassembled WGS sequence"/>
</dbReference>
<organism evidence="2 3">
    <name type="scientific">Lasiodiplodia hormozganensis</name>
    <dbReference type="NCBI Taxonomy" id="869390"/>
    <lineage>
        <taxon>Eukaryota</taxon>
        <taxon>Fungi</taxon>
        <taxon>Dikarya</taxon>
        <taxon>Ascomycota</taxon>
        <taxon>Pezizomycotina</taxon>
        <taxon>Dothideomycetes</taxon>
        <taxon>Dothideomycetes incertae sedis</taxon>
        <taxon>Botryosphaeriales</taxon>
        <taxon>Botryosphaeriaceae</taxon>
        <taxon>Lasiodiplodia</taxon>
    </lineage>
</organism>
<feature type="region of interest" description="Disordered" evidence="1">
    <location>
        <begin position="1"/>
        <end position="22"/>
    </location>
</feature>
<evidence type="ECO:0000256" key="1">
    <source>
        <dbReference type="SAM" id="MobiDB-lite"/>
    </source>
</evidence>
<accession>A0AA39Y588</accession>
<reference evidence="2" key="1">
    <citation type="submission" date="2023-06" db="EMBL/GenBank/DDBJ databases">
        <title>Multi-omics analyses reveal the molecular pathogenesis toolkit of Lasiodiplodia hormozganensis, a cross-kingdom pathogen.</title>
        <authorList>
            <person name="Felix C."/>
            <person name="Meneses R."/>
            <person name="Goncalves M.F.M."/>
            <person name="Tilleman L."/>
            <person name="Duarte A.S."/>
            <person name="Jorrin-Novo J.V."/>
            <person name="Van De Peer Y."/>
            <person name="Deforce D."/>
            <person name="Van Nieuwerburgh F."/>
            <person name="Esteves A.C."/>
            <person name="Alves A."/>
        </authorList>
    </citation>
    <scope>NUCLEOTIDE SEQUENCE</scope>
    <source>
        <strain evidence="2">CBS 339.90</strain>
    </source>
</reference>
<protein>
    <submittedName>
        <fullName evidence="2">Uncharacterized protein</fullName>
    </submittedName>
</protein>